<accession>A0A1G5AHL8</accession>
<dbReference type="EC" id="4.1.1.52" evidence="5"/>
<dbReference type="RefSeq" id="WP_033633305.1">
    <property type="nucleotide sequence ID" value="NZ_CBCSIN010000001.1"/>
</dbReference>
<reference evidence="7 8" key="1">
    <citation type="submission" date="2016-10" db="EMBL/GenBank/DDBJ databases">
        <authorList>
            <person name="Varghese N."/>
            <person name="Submissions S."/>
        </authorList>
    </citation>
    <scope>NUCLEOTIDE SEQUENCE [LARGE SCALE GENOMIC DNA]</scope>
    <source>
        <strain evidence="7 8">CGMCC 1.6853</strain>
    </source>
</reference>
<evidence type="ECO:0000259" key="6">
    <source>
        <dbReference type="Pfam" id="PF04909"/>
    </source>
</evidence>
<keyword evidence="8" id="KW-1185">Reference proteome</keyword>
<evidence type="ECO:0000256" key="4">
    <source>
        <dbReference type="ARBA" id="ARBA00036832"/>
    </source>
</evidence>
<keyword evidence="2" id="KW-0862">Zinc</keyword>
<dbReference type="InterPro" id="IPR006680">
    <property type="entry name" value="Amidohydro-rel"/>
</dbReference>
<evidence type="ECO:0000256" key="2">
    <source>
        <dbReference type="ARBA" id="ARBA00022833"/>
    </source>
</evidence>
<evidence type="ECO:0000256" key="3">
    <source>
        <dbReference type="ARBA" id="ARBA00023239"/>
    </source>
</evidence>
<sequence length="314" mass="34762">MNSLARIDVHTHLVPPFWGSALPSHGGDPSGWSLPKWTADDHLRYMDKQQIATSVLSLTAPSVVGWEGQARRDMARKVNEYTADLVAKYPTRFGNFATVPLPDVEGAVLEVEYALDVLKADGVVLLTNYEGVYLGDKKWAPLWAALNQRSAVVFIHPGHPIMDLLDGVPGPLVDYPFDTARNAVHMVLNGVMDNYPNVRIILSHAGGFLPYAILRFTLLAESLNPNGPSVQELNDKFKRFYFDTALSSGPNAFSSLLTFANHNNILFGSDYPYAPESVAVKFNHILDAETNLTDAQKVRFNRNNALALFPRLNK</sequence>
<proteinExistence type="predicted"/>
<keyword evidence="3" id="KW-0456">Lyase</keyword>
<evidence type="ECO:0000313" key="7">
    <source>
        <dbReference type="EMBL" id="SCX77363.1"/>
    </source>
</evidence>
<dbReference type="InterPro" id="IPR032466">
    <property type="entry name" value="Metal_Hydrolase"/>
</dbReference>
<evidence type="ECO:0000256" key="1">
    <source>
        <dbReference type="ARBA" id="ARBA00022723"/>
    </source>
</evidence>
<name>A0A1G5AHL8_9GAMM</name>
<dbReference type="InterPro" id="IPR032465">
    <property type="entry name" value="ACMSD"/>
</dbReference>
<evidence type="ECO:0000313" key="8">
    <source>
        <dbReference type="Proteomes" id="UP000183031"/>
    </source>
</evidence>
<keyword evidence="1" id="KW-0479">Metal-binding</keyword>
<feature type="domain" description="Amidohydrolase-related" evidence="6">
    <location>
        <begin position="7"/>
        <end position="310"/>
    </location>
</feature>
<dbReference type="PANTHER" id="PTHR21240">
    <property type="entry name" value="2-AMINO-3-CARBOXYLMUCONATE-6-SEMIALDEHYDE DECARBOXYLASE"/>
    <property type="match status" value="1"/>
</dbReference>
<evidence type="ECO:0000256" key="5">
    <source>
        <dbReference type="ARBA" id="ARBA00038889"/>
    </source>
</evidence>
<gene>
    <name evidence="7" type="ORF">SAMN02927935_00051</name>
</gene>
<comment type="catalytic activity">
    <reaction evidence="4">
        <text>6-methylsalicylate + H(+) = 3-methylphenol + CO2</text>
        <dbReference type="Rhea" id="RHEA:23112"/>
        <dbReference type="ChEBI" id="CHEBI:15378"/>
        <dbReference type="ChEBI" id="CHEBI:16526"/>
        <dbReference type="ChEBI" id="CHEBI:17231"/>
        <dbReference type="ChEBI" id="CHEBI:36658"/>
        <dbReference type="EC" id="4.1.1.52"/>
    </reaction>
    <physiologicalReaction direction="left-to-right" evidence="4">
        <dbReference type="Rhea" id="RHEA:23113"/>
    </physiologicalReaction>
</comment>
<dbReference type="Pfam" id="PF04909">
    <property type="entry name" value="Amidohydro_2"/>
    <property type="match status" value="1"/>
</dbReference>
<comment type="caution">
    <text evidence="7">The sequence shown here is derived from an EMBL/GenBank/DDBJ whole genome shotgun (WGS) entry which is preliminary data.</text>
</comment>
<dbReference type="Gene3D" id="3.20.20.140">
    <property type="entry name" value="Metal-dependent hydrolases"/>
    <property type="match status" value="1"/>
</dbReference>
<protein>
    <recommendedName>
        <fullName evidence="5">6-methylsalicylate decarboxylase</fullName>
        <ecNumber evidence="5">4.1.1.52</ecNumber>
    </recommendedName>
</protein>
<dbReference type="EMBL" id="FMUT01000002">
    <property type="protein sequence ID" value="SCX77363.1"/>
    <property type="molecule type" value="Genomic_DNA"/>
</dbReference>
<dbReference type="SUPFAM" id="SSF51556">
    <property type="entry name" value="Metallo-dependent hydrolases"/>
    <property type="match status" value="1"/>
</dbReference>
<dbReference type="Proteomes" id="UP000183031">
    <property type="component" value="Unassembled WGS sequence"/>
</dbReference>
<organism evidence="7 8">
    <name type="scientific">Serratia nematodiphila</name>
    <dbReference type="NCBI Taxonomy" id="458197"/>
    <lineage>
        <taxon>Bacteria</taxon>
        <taxon>Pseudomonadati</taxon>
        <taxon>Pseudomonadota</taxon>
        <taxon>Gammaproteobacteria</taxon>
        <taxon>Enterobacterales</taxon>
        <taxon>Yersiniaceae</taxon>
        <taxon>Serratia</taxon>
    </lineage>
</organism>
<dbReference type="PANTHER" id="PTHR21240:SF29">
    <property type="entry name" value="AMIDOHYDROLASE-RELATED DOMAIN-CONTAINING PROTEIN"/>
    <property type="match status" value="1"/>
</dbReference>